<evidence type="ECO:0008006" key="3">
    <source>
        <dbReference type="Google" id="ProtNLM"/>
    </source>
</evidence>
<keyword evidence="2" id="KW-1185">Reference proteome</keyword>
<dbReference type="RefSeq" id="WP_190247774.1">
    <property type="nucleotide sequence ID" value="NZ_BMPI01000001.1"/>
</dbReference>
<dbReference type="Gene3D" id="3.40.50.150">
    <property type="entry name" value="Vaccinia Virus protein VP39"/>
    <property type="match status" value="1"/>
</dbReference>
<organism evidence="1 2">
    <name type="scientific">Dactylosporangium sucinum</name>
    <dbReference type="NCBI Taxonomy" id="1424081"/>
    <lineage>
        <taxon>Bacteria</taxon>
        <taxon>Bacillati</taxon>
        <taxon>Actinomycetota</taxon>
        <taxon>Actinomycetes</taxon>
        <taxon>Micromonosporales</taxon>
        <taxon>Micromonosporaceae</taxon>
        <taxon>Dactylosporangium</taxon>
    </lineage>
</organism>
<dbReference type="Pfam" id="PF04672">
    <property type="entry name" value="Methyltransf_19"/>
    <property type="match status" value="1"/>
</dbReference>
<dbReference type="InterPro" id="IPR006764">
    <property type="entry name" value="SAM_dep_MeTrfase_SAV2177_type"/>
</dbReference>
<sequence>MHYAVVVSTEPIDTAVAHPARRYNYWLGGKDNFAADRASADAIAAAWPSAPIAARENRRFLQRTVRYLAGEVGIRQFLDIGTGLPTADNTHEVAQSIAPQTRVVYVDNDPMVMVHARALLTSAPEGRTAYLEADLRDPGRILAHPELRSTLDLSQPVGLMLVAVLHFIHGEGAGVPIVRELLEALPSGSYLVASNATKDPSPPQVVELYDRMLASGQTDIWPRDRAEFSALFDGLELVDPGVVLVNDWRSENEPPPRPTGAEVAVYGAVGKLP</sequence>
<name>A0A917T0D8_9ACTN</name>
<evidence type="ECO:0000313" key="2">
    <source>
        <dbReference type="Proteomes" id="UP000642070"/>
    </source>
</evidence>
<protein>
    <recommendedName>
        <fullName evidence="3">S-adenosyl methyltransferase</fullName>
    </recommendedName>
</protein>
<dbReference type="EMBL" id="BMPI01000001">
    <property type="protein sequence ID" value="GGM04863.1"/>
    <property type="molecule type" value="Genomic_DNA"/>
</dbReference>
<dbReference type="Proteomes" id="UP000642070">
    <property type="component" value="Unassembled WGS sequence"/>
</dbReference>
<comment type="caution">
    <text evidence="1">The sequence shown here is derived from an EMBL/GenBank/DDBJ whole genome shotgun (WGS) entry which is preliminary data.</text>
</comment>
<reference evidence="1" key="2">
    <citation type="submission" date="2020-09" db="EMBL/GenBank/DDBJ databases">
        <authorList>
            <person name="Sun Q."/>
            <person name="Ohkuma M."/>
        </authorList>
    </citation>
    <scope>NUCLEOTIDE SEQUENCE</scope>
    <source>
        <strain evidence="1">JCM 19831</strain>
    </source>
</reference>
<proteinExistence type="predicted"/>
<dbReference type="PIRSF" id="PIRSF017393">
    <property type="entry name" value="MTase_SAV2177"/>
    <property type="match status" value="1"/>
</dbReference>
<dbReference type="SUPFAM" id="SSF53335">
    <property type="entry name" value="S-adenosyl-L-methionine-dependent methyltransferases"/>
    <property type="match status" value="1"/>
</dbReference>
<dbReference type="AlphaFoldDB" id="A0A917T0D8"/>
<reference evidence="1" key="1">
    <citation type="journal article" date="2014" name="Int. J. Syst. Evol. Microbiol.">
        <title>Complete genome sequence of Corynebacterium casei LMG S-19264T (=DSM 44701T), isolated from a smear-ripened cheese.</title>
        <authorList>
            <consortium name="US DOE Joint Genome Institute (JGI-PGF)"/>
            <person name="Walter F."/>
            <person name="Albersmeier A."/>
            <person name="Kalinowski J."/>
            <person name="Ruckert C."/>
        </authorList>
    </citation>
    <scope>NUCLEOTIDE SEQUENCE</scope>
    <source>
        <strain evidence="1">JCM 19831</strain>
    </source>
</reference>
<gene>
    <name evidence="1" type="ORF">GCM10007977_002560</name>
</gene>
<dbReference type="InterPro" id="IPR029063">
    <property type="entry name" value="SAM-dependent_MTases_sf"/>
</dbReference>
<evidence type="ECO:0000313" key="1">
    <source>
        <dbReference type="EMBL" id="GGM04863.1"/>
    </source>
</evidence>
<accession>A0A917T0D8</accession>